<dbReference type="EMBL" id="DTCA01000051">
    <property type="protein sequence ID" value="HGM07079.1"/>
    <property type="molecule type" value="Genomic_DNA"/>
</dbReference>
<dbReference type="AlphaFoldDB" id="A0A7C4D2V0"/>
<gene>
    <name evidence="1" type="ORF">ENU31_01525</name>
</gene>
<proteinExistence type="predicted"/>
<comment type="caution">
    <text evidence="1">The sequence shown here is derived from an EMBL/GenBank/DDBJ whole genome shotgun (WGS) entry which is preliminary data.</text>
</comment>
<reference evidence="1" key="1">
    <citation type="journal article" date="2020" name="mSystems">
        <title>Genome- and Community-Level Interaction Insights into Carbon Utilization and Element Cycling Functions of Hydrothermarchaeota in Hydrothermal Sediment.</title>
        <authorList>
            <person name="Zhou Z."/>
            <person name="Liu Y."/>
            <person name="Xu W."/>
            <person name="Pan J."/>
            <person name="Luo Z.H."/>
            <person name="Li M."/>
        </authorList>
    </citation>
    <scope>NUCLEOTIDE SEQUENCE [LARGE SCALE GENOMIC DNA]</scope>
    <source>
        <strain evidence="1">SpSt-658</strain>
    </source>
</reference>
<dbReference type="InterPro" id="IPR035917">
    <property type="entry name" value="YjbQ-like_sf"/>
</dbReference>
<protein>
    <recommendedName>
        <fullName evidence="2">YjbQ family protein</fullName>
    </recommendedName>
</protein>
<sequence length="127" mass="14114">MDIRTYRILLESSGYGAQDITAYIAELIYKNNLRKGLAVVYTNEKGCSVVEIEYEPELLADLEEFLKNIGCMDSGLCSILLGKSVVVPIINNSLFLGQFKKIVFIDISRVSGEKSLVIVLEGLFKDS</sequence>
<dbReference type="InterPro" id="IPR001602">
    <property type="entry name" value="UPF0047_YjbQ-like"/>
</dbReference>
<evidence type="ECO:0008006" key="2">
    <source>
        <dbReference type="Google" id="ProtNLM"/>
    </source>
</evidence>
<name>A0A7C4D2V0_9CREN</name>
<organism evidence="1">
    <name type="scientific">Ignisphaera aggregans</name>
    <dbReference type="NCBI Taxonomy" id="334771"/>
    <lineage>
        <taxon>Archaea</taxon>
        <taxon>Thermoproteota</taxon>
        <taxon>Thermoprotei</taxon>
        <taxon>Desulfurococcales</taxon>
        <taxon>Desulfurococcaceae</taxon>
        <taxon>Ignisphaera</taxon>
    </lineage>
</organism>
<dbReference type="Pfam" id="PF01894">
    <property type="entry name" value="YjbQ"/>
    <property type="match status" value="1"/>
</dbReference>
<dbReference type="Gene3D" id="2.60.120.460">
    <property type="entry name" value="YjbQ-like"/>
    <property type="match status" value="1"/>
</dbReference>
<accession>A0A7C4D2V0</accession>
<evidence type="ECO:0000313" key="1">
    <source>
        <dbReference type="EMBL" id="HGM07079.1"/>
    </source>
</evidence>
<dbReference type="SUPFAM" id="SSF111038">
    <property type="entry name" value="YjbQ-like"/>
    <property type="match status" value="1"/>
</dbReference>